<evidence type="ECO:0000313" key="3">
    <source>
        <dbReference type="EMBL" id="MBB5378596.1"/>
    </source>
</evidence>
<evidence type="ECO:0000313" key="4">
    <source>
        <dbReference type="Proteomes" id="UP000539473"/>
    </source>
</evidence>
<organism evidence="3 4">
    <name type="scientific">Deinococcus metalli</name>
    <dbReference type="NCBI Taxonomy" id="1141878"/>
    <lineage>
        <taxon>Bacteria</taxon>
        <taxon>Thermotogati</taxon>
        <taxon>Deinococcota</taxon>
        <taxon>Deinococci</taxon>
        <taxon>Deinococcales</taxon>
        <taxon>Deinococcaceae</taxon>
        <taxon>Deinococcus</taxon>
    </lineage>
</organism>
<gene>
    <name evidence="2" type="ORF">GCM10017781_41450</name>
    <name evidence="3" type="ORF">HNQ07_004103</name>
</gene>
<dbReference type="Proteomes" id="UP000619376">
    <property type="component" value="Unassembled WGS sequence"/>
</dbReference>
<keyword evidence="1" id="KW-1133">Transmembrane helix</keyword>
<sequence length="258" mass="27596">MSLPTLSDQSTADAPAPPPELSPHVILLQEIDDIHAVLLTHAQHTPATTATTSRERAERVSMLTWIGAVIGLVLLKVIDVNVWVSLTIALLALVLVGISSFIAVTSFWQEWRQRRAETLLSLTAATTRERELVKELLPFSRAALLHVAASARAADIRVGIRLSFFLGSNRAGGVLGALVLVLGIFSAGKYLQDNRVDVPFLDSPITADHVVLIGAGLLLMTLALLVAGASVASLSSVADLLERVAALKKHLEDEEGRT</sequence>
<dbReference type="RefSeq" id="WP_184115215.1">
    <property type="nucleotide sequence ID" value="NZ_BNAJ01000015.1"/>
</dbReference>
<accession>A0A7W8KI47</accession>
<feature type="transmembrane region" description="Helical" evidence="1">
    <location>
        <begin position="60"/>
        <end position="78"/>
    </location>
</feature>
<feature type="transmembrane region" description="Helical" evidence="1">
    <location>
        <begin position="171"/>
        <end position="191"/>
    </location>
</feature>
<dbReference type="EMBL" id="JACHFK010000014">
    <property type="protein sequence ID" value="MBB5378596.1"/>
    <property type="molecule type" value="Genomic_DNA"/>
</dbReference>
<evidence type="ECO:0000256" key="1">
    <source>
        <dbReference type="SAM" id="Phobius"/>
    </source>
</evidence>
<reference evidence="2" key="4">
    <citation type="submission" date="2024-05" db="EMBL/GenBank/DDBJ databases">
        <authorList>
            <person name="Sun Q."/>
            <person name="Zhou Y."/>
        </authorList>
    </citation>
    <scope>NUCLEOTIDE SEQUENCE</scope>
    <source>
        <strain evidence="2">CGMCC 1.18437</strain>
    </source>
</reference>
<reference evidence="2" key="1">
    <citation type="journal article" date="2014" name="Int. J. Syst. Evol. Microbiol.">
        <title>Complete genome of a new Firmicutes species belonging to the dominant human colonic microbiota ('Ruminococcus bicirculans') reveals two chromosomes and a selective capacity to utilize plant glucans.</title>
        <authorList>
            <consortium name="NISC Comparative Sequencing Program"/>
            <person name="Wegmann U."/>
            <person name="Louis P."/>
            <person name="Goesmann A."/>
            <person name="Henrissat B."/>
            <person name="Duncan S.H."/>
            <person name="Flint H.J."/>
        </authorList>
    </citation>
    <scope>NUCLEOTIDE SEQUENCE</scope>
    <source>
        <strain evidence="2">CGMCC 1.18437</strain>
    </source>
</reference>
<dbReference type="EMBL" id="BNAJ01000015">
    <property type="protein sequence ID" value="GHF61033.1"/>
    <property type="molecule type" value="Genomic_DNA"/>
</dbReference>
<feature type="transmembrane region" description="Helical" evidence="1">
    <location>
        <begin position="84"/>
        <end position="108"/>
    </location>
</feature>
<comment type="caution">
    <text evidence="3">The sequence shown here is derived from an EMBL/GenBank/DDBJ whole genome shotgun (WGS) entry which is preliminary data.</text>
</comment>
<evidence type="ECO:0000313" key="2">
    <source>
        <dbReference type="EMBL" id="GHF61033.1"/>
    </source>
</evidence>
<keyword evidence="5" id="KW-1185">Reference proteome</keyword>
<reference evidence="3 4" key="3">
    <citation type="submission" date="2020-08" db="EMBL/GenBank/DDBJ databases">
        <title>Genomic Encyclopedia of Type Strains, Phase IV (KMG-IV): sequencing the most valuable type-strain genomes for metagenomic binning, comparative biology and taxonomic classification.</title>
        <authorList>
            <person name="Goeker M."/>
        </authorList>
    </citation>
    <scope>NUCLEOTIDE SEQUENCE [LARGE SCALE GENOMIC DNA]</scope>
    <source>
        <strain evidence="3 4">DSM 27521</strain>
    </source>
</reference>
<feature type="transmembrane region" description="Helical" evidence="1">
    <location>
        <begin position="211"/>
        <end position="241"/>
    </location>
</feature>
<protein>
    <submittedName>
        <fullName evidence="3">Uncharacterized protein</fullName>
    </submittedName>
</protein>
<evidence type="ECO:0000313" key="5">
    <source>
        <dbReference type="Proteomes" id="UP000619376"/>
    </source>
</evidence>
<keyword evidence="1" id="KW-0472">Membrane</keyword>
<name>A0A7W8KI47_9DEIO</name>
<dbReference type="AlphaFoldDB" id="A0A7W8KI47"/>
<reference evidence="5" key="2">
    <citation type="journal article" date="2019" name="Int. J. Syst. Evol. Microbiol.">
        <title>The Global Catalogue of Microorganisms (GCM) 10K type strain sequencing project: providing services to taxonomists for standard genome sequencing and annotation.</title>
        <authorList>
            <consortium name="The Broad Institute Genomics Platform"/>
            <consortium name="The Broad Institute Genome Sequencing Center for Infectious Disease"/>
            <person name="Wu L."/>
            <person name="Ma J."/>
        </authorList>
    </citation>
    <scope>NUCLEOTIDE SEQUENCE [LARGE SCALE GENOMIC DNA]</scope>
    <source>
        <strain evidence="5">CGMCC 1.18437</strain>
    </source>
</reference>
<keyword evidence="1" id="KW-0812">Transmembrane</keyword>
<dbReference type="Proteomes" id="UP000539473">
    <property type="component" value="Unassembled WGS sequence"/>
</dbReference>
<proteinExistence type="predicted"/>